<dbReference type="KEGG" id="abi:Aboo_0155"/>
<protein>
    <submittedName>
        <fullName evidence="1">Uncharacterized protein</fullName>
    </submittedName>
</protein>
<proteinExistence type="predicted"/>
<evidence type="ECO:0000313" key="1">
    <source>
        <dbReference type="EMBL" id="ADD07967.1"/>
    </source>
</evidence>
<reference evidence="1" key="1">
    <citation type="submission" date="2010-02" db="EMBL/GenBank/DDBJ databases">
        <title>Complete sequence of Aciduliprofundum boonei T469.</title>
        <authorList>
            <consortium name="US DOE Joint Genome Institute"/>
            <person name="Lucas S."/>
            <person name="Copeland A."/>
            <person name="Lapidus A."/>
            <person name="Cheng J.-F."/>
            <person name="Bruce D."/>
            <person name="Goodwin L."/>
            <person name="Pitluck S."/>
            <person name="Saunders E."/>
            <person name="Detter J.C."/>
            <person name="Han C."/>
            <person name="Tapia R."/>
            <person name="Land M."/>
            <person name="Hauser L."/>
            <person name="Kyrpides N."/>
            <person name="Mikhailova N."/>
            <person name="Flores G."/>
            <person name="Reysenbach A.-L."/>
            <person name="Woyke T."/>
        </authorList>
    </citation>
    <scope>NUCLEOTIDE SEQUENCE</scope>
    <source>
        <strain evidence="1">T469</strain>
    </source>
</reference>
<dbReference type="HOGENOM" id="CLU_1623374_0_0_2"/>
<dbReference type="RefSeq" id="WP_008085168.1">
    <property type="nucleotide sequence ID" value="NC_013926.1"/>
</dbReference>
<accession>B5IEU5</accession>
<organism evidence="1 2">
    <name type="scientific">Aciduliprofundum boonei (strain DSM 19572 / T469)</name>
    <dbReference type="NCBI Taxonomy" id="439481"/>
    <lineage>
        <taxon>Archaea</taxon>
        <taxon>Methanobacteriati</taxon>
        <taxon>Thermoplasmatota</taxon>
        <taxon>DHVE2 group</taxon>
        <taxon>Candidatus Aciduliprofundum</taxon>
    </lineage>
</organism>
<name>B5IEU5_ACIB4</name>
<dbReference type="STRING" id="439481.Aboo_0155"/>
<evidence type="ECO:0000313" key="2">
    <source>
        <dbReference type="Proteomes" id="UP000001400"/>
    </source>
</evidence>
<sequence>MNWRKVLGIILLIFGTSLFILDFIRMESIVLYILTFMAFISPILSGKKVASYIHDSNLAKKKGFNASPTSFIYLWLFFWLFFLLVYTIGSIILSESIKFFISTLSADYLGLLYTILLFVGSFYLFEGRYMSNDSFLTLWGRNVEKSRRVSKNAVEKVKEGTKYFEKYL</sequence>
<dbReference type="EMBL" id="CP001941">
    <property type="protein sequence ID" value="ADD07967.1"/>
    <property type="molecule type" value="Genomic_DNA"/>
</dbReference>
<dbReference type="eggNOG" id="arCOG13496">
    <property type="taxonomic scope" value="Archaea"/>
</dbReference>
<keyword evidence="2" id="KW-1185">Reference proteome</keyword>
<dbReference type="AlphaFoldDB" id="B5IEU5"/>
<dbReference type="OrthoDB" id="369883at2157"/>
<dbReference type="Proteomes" id="UP000001400">
    <property type="component" value="Chromosome"/>
</dbReference>
<gene>
    <name evidence="1" type="ordered locus">Aboo_0155</name>
</gene>
<dbReference type="GeneID" id="8827092"/>